<dbReference type="InterPro" id="IPR036397">
    <property type="entry name" value="RNaseH_sf"/>
</dbReference>
<keyword evidence="3" id="KW-1185">Reference proteome</keyword>
<organism evidence="3 4">
    <name type="scientific">Trichoplusia ni</name>
    <name type="common">Cabbage looper</name>
    <dbReference type="NCBI Taxonomy" id="7111"/>
    <lineage>
        <taxon>Eukaryota</taxon>
        <taxon>Metazoa</taxon>
        <taxon>Ecdysozoa</taxon>
        <taxon>Arthropoda</taxon>
        <taxon>Hexapoda</taxon>
        <taxon>Insecta</taxon>
        <taxon>Pterygota</taxon>
        <taxon>Neoptera</taxon>
        <taxon>Endopterygota</taxon>
        <taxon>Lepidoptera</taxon>
        <taxon>Glossata</taxon>
        <taxon>Ditrysia</taxon>
        <taxon>Noctuoidea</taxon>
        <taxon>Noctuidae</taxon>
        <taxon>Plusiinae</taxon>
        <taxon>Trichoplusia</taxon>
    </lineage>
</organism>
<reference evidence="4" key="1">
    <citation type="submission" date="2025-08" db="UniProtKB">
        <authorList>
            <consortium name="RefSeq"/>
        </authorList>
    </citation>
    <scope>IDENTIFICATION</scope>
</reference>
<dbReference type="PANTHER" id="PTHR33939:SF1">
    <property type="entry name" value="DUF4371 DOMAIN-CONTAINING PROTEIN"/>
    <property type="match status" value="1"/>
</dbReference>
<dbReference type="InParanoid" id="A0A7E5WUC8"/>
<gene>
    <name evidence="4" type="primary">LOC113505805</name>
</gene>
<dbReference type="GeneID" id="113505805"/>
<feature type="compositionally biased region" description="Low complexity" evidence="1">
    <location>
        <begin position="467"/>
        <end position="478"/>
    </location>
</feature>
<dbReference type="CTD" id="19875"/>
<evidence type="ECO:0000313" key="3">
    <source>
        <dbReference type="Proteomes" id="UP000322000"/>
    </source>
</evidence>
<proteinExistence type="predicted"/>
<name>A0A7E5WUC8_TRINI</name>
<dbReference type="Pfam" id="PF13358">
    <property type="entry name" value="DDE_3"/>
    <property type="match status" value="1"/>
</dbReference>
<dbReference type="Proteomes" id="UP000322000">
    <property type="component" value="Chromosome 27"/>
</dbReference>
<accession>A0A7E5WUC8</accession>
<dbReference type="InterPro" id="IPR038717">
    <property type="entry name" value="Tc1-like_DDE_dom"/>
</dbReference>
<dbReference type="Gene3D" id="3.30.420.10">
    <property type="entry name" value="Ribonuclease H-like superfamily/Ribonuclease H"/>
    <property type="match status" value="1"/>
</dbReference>
<dbReference type="RefSeq" id="XP_026744438.1">
    <property type="nucleotide sequence ID" value="XM_026888637.1"/>
</dbReference>
<feature type="domain" description="Tc1-like transposase DDE" evidence="2">
    <location>
        <begin position="278"/>
        <end position="401"/>
    </location>
</feature>
<protein>
    <submittedName>
        <fullName evidence="4">Uncharacterized protein LOC113505805 isoform X1</fullName>
    </submittedName>
</protein>
<dbReference type="OrthoDB" id="2266637at2759"/>
<feature type="region of interest" description="Disordered" evidence="1">
    <location>
        <begin position="454"/>
        <end position="491"/>
    </location>
</feature>
<evidence type="ECO:0000256" key="1">
    <source>
        <dbReference type="SAM" id="MobiDB-lite"/>
    </source>
</evidence>
<dbReference type="GO" id="GO:0003676">
    <property type="term" value="F:nucleic acid binding"/>
    <property type="evidence" value="ECO:0007669"/>
    <property type="project" value="InterPro"/>
</dbReference>
<dbReference type="AlphaFoldDB" id="A0A7E5WUC8"/>
<dbReference type="KEGG" id="tnl:113505805"/>
<sequence length="491" mass="55735">MSIKRGVVLHGRSREIVFNVYKFFELEKLRAHELLKQMYVASVQATSDGKIPLPGKLFVTIQDFLKASAKITERVSTSTGINKNTITKIKREGIQAEAIGKSKIPTPKKKARGKAVVLDKFDLSALNQMIQSFYLVHKEMPSLNKIYLKAQDSLNFQGSKTTLLRIMKNQLGYKFKKCSDNRSRLIERPNIKAWRAKYLRRIRENDALGTNKKPVIYVQTWNLSHNSLSKYRQSSDHVGVPKTSAAGPRWYIAHAGAENGFIDGAFLMFEAKSKPGYQEHMNSETFTMWLNHQLLPNLPENCLVVIDSAPCNKPPNMGHKKCEIQAWLNDKGIIFDPSLSKSELNMLVQNNKPPRNYEIYNLFATRGHEVLRLPPNSCELNPIEYIWGLVKNKVLAQTEAQLSSEIDRLTQEAVDSITANEWKREFTNVKNIEQQYFEIQGLEDNDEFSFIFHTGQDSSDEVDSDVSSEGSENAMSSSEDLDYGPSSSSVQ</sequence>
<dbReference type="PANTHER" id="PTHR33939">
    <property type="entry name" value="PROTEIN CBG22215"/>
    <property type="match status" value="1"/>
</dbReference>
<evidence type="ECO:0000313" key="4">
    <source>
        <dbReference type="RefSeq" id="XP_026744438.1"/>
    </source>
</evidence>
<evidence type="ECO:0000259" key="2">
    <source>
        <dbReference type="Pfam" id="PF13358"/>
    </source>
</evidence>